<sequence length="183" mass="21830">MHIRDAKIEDAKRLIEIYNYYIKNTAITFEYDEVSEDEFIDRMKEIMSFYPYLVIEDEGQVQGYAYAHAFYPRTAYSWSCELSIYLDHHAKGKGYGRKLYEEIEKALFKMGMTNLYACISVPEVEDETLTNNSEQFHAHLGFHKVGTFKNCGYKFDRWYHMIWMEKIINEHVIHPSIKAYKDI</sequence>
<dbReference type="AlphaFoldDB" id="A0A1H2U831"/>
<dbReference type="InterPro" id="IPR016181">
    <property type="entry name" value="Acyl_CoA_acyltransferase"/>
</dbReference>
<evidence type="ECO:0000313" key="5">
    <source>
        <dbReference type="Proteomes" id="UP000182429"/>
    </source>
</evidence>
<dbReference type="eggNOG" id="COG1247">
    <property type="taxonomic scope" value="Bacteria"/>
</dbReference>
<name>A0A1H2U831_9FIRM</name>
<keyword evidence="2" id="KW-0012">Acyltransferase</keyword>
<accession>A0A1H2U831</accession>
<dbReference type="PANTHER" id="PTHR43072">
    <property type="entry name" value="N-ACETYLTRANSFERASE"/>
    <property type="match status" value="1"/>
</dbReference>
<gene>
    <name evidence="4" type="ORF">SAMN04487759_1198</name>
</gene>
<evidence type="ECO:0000313" key="4">
    <source>
        <dbReference type="EMBL" id="SDW52097.1"/>
    </source>
</evidence>
<dbReference type="SUPFAM" id="SSF55729">
    <property type="entry name" value="Acyl-CoA N-acyltransferases (Nat)"/>
    <property type="match status" value="1"/>
</dbReference>
<evidence type="ECO:0000256" key="1">
    <source>
        <dbReference type="ARBA" id="ARBA00022679"/>
    </source>
</evidence>
<dbReference type="Gene3D" id="3.40.630.30">
    <property type="match status" value="1"/>
</dbReference>
<feature type="domain" description="N-acetyltransferase" evidence="3">
    <location>
        <begin position="1"/>
        <end position="169"/>
    </location>
</feature>
<dbReference type="CDD" id="cd04301">
    <property type="entry name" value="NAT_SF"/>
    <property type="match status" value="1"/>
</dbReference>
<dbReference type="PROSITE" id="PS51186">
    <property type="entry name" value="GNAT"/>
    <property type="match status" value="1"/>
</dbReference>
<dbReference type="EMBL" id="FNNF01000019">
    <property type="protein sequence ID" value="SDW52097.1"/>
    <property type="molecule type" value="Genomic_DNA"/>
</dbReference>
<dbReference type="Pfam" id="PF13420">
    <property type="entry name" value="Acetyltransf_4"/>
    <property type="match status" value="1"/>
</dbReference>
<dbReference type="STRING" id="1630.SAMN05216514_11255"/>
<dbReference type="GO" id="GO:0016747">
    <property type="term" value="F:acyltransferase activity, transferring groups other than amino-acyl groups"/>
    <property type="evidence" value="ECO:0007669"/>
    <property type="project" value="InterPro"/>
</dbReference>
<dbReference type="OrthoDB" id="9798006at2"/>
<organism evidence="4 5">
    <name type="scientific">Kandleria vitulina</name>
    <dbReference type="NCBI Taxonomy" id="1630"/>
    <lineage>
        <taxon>Bacteria</taxon>
        <taxon>Bacillati</taxon>
        <taxon>Bacillota</taxon>
        <taxon>Erysipelotrichia</taxon>
        <taxon>Erysipelotrichales</taxon>
        <taxon>Coprobacillaceae</taxon>
        <taxon>Kandleria</taxon>
    </lineage>
</organism>
<dbReference type="InterPro" id="IPR000182">
    <property type="entry name" value="GNAT_dom"/>
</dbReference>
<protein>
    <submittedName>
        <fullName evidence="4">Phosphinothricin acetyltransferase</fullName>
    </submittedName>
</protein>
<evidence type="ECO:0000256" key="2">
    <source>
        <dbReference type="ARBA" id="ARBA00023315"/>
    </source>
</evidence>
<dbReference type="PANTHER" id="PTHR43072:SF23">
    <property type="entry name" value="UPF0039 PROTEIN C11D3.02C"/>
    <property type="match status" value="1"/>
</dbReference>
<dbReference type="RefSeq" id="WP_074686485.1">
    <property type="nucleotide sequence ID" value="NZ_FNNF01000019.1"/>
</dbReference>
<proteinExistence type="predicted"/>
<reference evidence="4 5" key="1">
    <citation type="submission" date="2016-10" db="EMBL/GenBank/DDBJ databases">
        <authorList>
            <person name="de Groot N.N."/>
        </authorList>
    </citation>
    <scope>NUCLEOTIDE SEQUENCE [LARGE SCALE GENOMIC DNA]</scope>
    <source>
        <strain evidence="4 5">S3b</strain>
    </source>
</reference>
<keyword evidence="1 4" id="KW-0808">Transferase</keyword>
<dbReference type="Proteomes" id="UP000182429">
    <property type="component" value="Unassembled WGS sequence"/>
</dbReference>
<evidence type="ECO:0000259" key="3">
    <source>
        <dbReference type="PROSITE" id="PS51186"/>
    </source>
</evidence>